<feature type="signal peptide" evidence="1">
    <location>
        <begin position="1"/>
        <end position="23"/>
    </location>
</feature>
<dbReference type="EMBL" id="JACHEU010000001">
    <property type="protein sequence ID" value="MBB6010867.1"/>
    <property type="molecule type" value="Genomic_DNA"/>
</dbReference>
<evidence type="ECO:0000313" key="2">
    <source>
        <dbReference type="EMBL" id="MBB6010867.1"/>
    </source>
</evidence>
<keyword evidence="3" id="KW-1185">Reference proteome</keyword>
<dbReference type="RefSeq" id="WP_246374442.1">
    <property type="nucleotide sequence ID" value="NZ_JACHEU010000001.1"/>
</dbReference>
<evidence type="ECO:0000256" key="1">
    <source>
        <dbReference type="SAM" id="SignalP"/>
    </source>
</evidence>
<keyword evidence="1" id="KW-0732">Signal</keyword>
<feature type="chain" id="PRO_5031046265" evidence="1">
    <location>
        <begin position="24"/>
        <end position="94"/>
    </location>
</feature>
<protein>
    <submittedName>
        <fullName evidence="2">Uncharacterized protein</fullName>
    </submittedName>
</protein>
<organism evidence="2 3">
    <name type="scientific">Aquamicrobium lusatiense</name>
    <dbReference type="NCBI Taxonomy" id="89772"/>
    <lineage>
        <taxon>Bacteria</taxon>
        <taxon>Pseudomonadati</taxon>
        <taxon>Pseudomonadota</taxon>
        <taxon>Alphaproteobacteria</taxon>
        <taxon>Hyphomicrobiales</taxon>
        <taxon>Phyllobacteriaceae</taxon>
        <taxon>Aquamicrobium</taxon>
    </lineage>
</organism>
<name>A0A7W9RYK0_9HYPH</name>
<dbReference type="AlphaFoldDB" id="A0A7W9RYK0"/>
<sequence>MAMPTAARTGFRLTMLCVAAVLAGGAAHSMTSVKGDSEDRVLSVTAAQQLFADAPDGVDHMVTGPVSSAFRERQREAGCADAVWPNVPLACFPG</sequence>
<dbReference type="Proteomes" id="UP000533306">
    <property type="component" value="Unassembled WGS sequence"/>
</dbReference>
<comment type="caution">
    <text evidence="2">The sequence shown here is derived from an EMBL/GenBank/DDBJ whole genome shotgun (WGS) entry which is preliminary data.</text>
</comment>
<reference evidence="2 3" key="1">
    <citation type="submission" date="2020-08" db="EMBL/GenBank/DDBJ databases">
        <title>Genomic Encyclopedia of Type Strains, Phase IV (KMG-IV): sequencing the most valuable type-strain genomes for metagenomic binning, comparative biology and taxonomic classification.</title>
        <authorList>
            <person name="Goeker M."/>
        </authorList>
    </citation>
    <scope>NUCLEOTIDE SEQUENCE [LARGE SCALE GENOMIC DNA]</scope>
    <source>
        <strain evidence="2 3">DSM 11099</strain>
    </source>
</reference>
<evidence type="ECO:0000313" key="3">
    <source>
        <dbReference type="Proteomes" id="UP000533306"/>
    </source>
</evidence>
<accession>A0A7W9RYK0</accession>
<proteinExistence type="predicted"/>
<gene>
    <name evidence="2" type="ORF">HNR59_000212</name>
</gene>